<dbReference type="InterPro" id="IPR015421">
    <property type="entry name" value="PyrdxlP-dep_Trfase_major"/>
</dbReference>
<reference evidence="2" key="1">
    <citation type="submission" date="2016-10" db="EMBL/GenBank/DDBJ databases">
        <authorList>
            <person name="Varghese N."/>
            <person name="Submissions S."/>
        </authorList>
    </citation>
    <scope>NUCLEOTIDE SEQUENCE [LARGE SCALE GENOMIC DNA]</scope>
    <source>
        <strain evidence="2">ATCC 51557</strain>
    </source>
</reference>
<keyword evidence="2" id="KW-1185">Reference proteome</keyword>
<gene>
    <name evidence="1" type="ORF">SAMN02983004_00516</name>
</gene>
<name>A0A1G4PHG2_BORJA</name>
<evidence type="ECO:0000313" key="2">
    <source>
        <dbReference type="Proteomes" id="UP000199262"/>
    </source>
</evidence>
<evidence type="ECO:0000313" key="1">
    <source>
        <dbReference type="EMBL" id="SCW31671.1"/>
    </source>
</evidence>
<dbReference type="SUPFAM" id="SSF53383">
    <property type="entry name" value="PLP-dependent transferases"/>
    <property type="match status" value="1"/>
</dbReference>
<proteinExistence type="predicted"/>
<dbReference type="AlphaFoldDB" id="A0A1G4PHG2"/>
<dbReference type="Gene3D" id="3.90.1150.10">
    <property type="entry name" value="Aspartate Aminotransferase, domain 1"/>
    <property type="match status" value="1"/>
</dbReference>
<protein>
    <recommendedName>
        <fullName evidence="3">Peptide methionine sulfoxide reductase</fullName>
    </recommendedName>
</protein>
<evidence type="ECO:0008006" key="3">
    <source>
        <dbReference type="Google" id="ProtNLM"/>
    </source>
</evidence>
<accession>A0A1G4PHG2</accession>
<dbReference type="EMBL" id="FMTE01000003">
    <property type="protein sequence ID" value="SCW31671.1"/>
    <property type="molecule type" value="Genomic_DNA"/>
</dbReference>
<dbReference type="Gene3D" id="3.40.640.10">
    <property type="entry name" value="Type I PLP-dependent aspartate aminotransferase-like (Major domain)"/>
    <property type="match status" value="1"/>
</dbReference>
<dbReference type="InterPro" id="IPR015424">
    <property type="entry name" value="PyrdxlP-dep_Trfase"/>
</dbReference>
<dbReference type="InterPro" id="IPR015422">
    <property type="entry name" value="PyrdxlP-dep_Trfase_small"/>
</dbReference>
<sequence>MKFFYKVCQMYDLSLIDNLPVIKRARFFYLYDIHGKRYLDLYLNGGKNFLGYRIQGLNRLFKQTMSRGLISPYPSVFKNQFTNLVFTFFKEAGSVYIFKLEEDAKEFLLSLTGKDKVFMPWEKEEGIYEFKIGFRNIKYPMIFNIPLPDYMSVSIVVLDNLSRKIEFKDNFDAVTLSLARHTLSKLLFYRKNLNVDFNSFATPLFRVTDRYMFPLYNASYHAEIFNEFLKYGYLISPNFNTPSIAPLKFSKGDLDNFKKICFALKNKFIDGLDSDPCK</sequence>
<organism evidence="1 2">
    <name type="scientific">Borreliella japonica</name>
    <name type="common">Borrelia japonica</name>
    <dbReference type="NCBI Taxonomy" id="34095"/>
    <lineage>
        <taxon>Bacteria</taxon>
        <taxon>Pseudomonadati</taxon>
        <taxon>Spirochaetota</taxon>
        <taxon>Spirochaetia</taxon>
        <taxon>Spirochaetales</taxon>
        <taxon>Borreliaceae</taxon>
        <taxon>Borreliella</taxon>
    </lineage>
</organism>
<dbReference type="Proteomes" id="UP000199262">
    <property type="component" value="Unassembled WGS sequence"/>
</dbReference>